<dbReference type="InterPro" id="IPR042401">
    <property type="entry name" value="SPMAP2-like"/>
</dbReference>
<dbReference type="Proteomes" id="UP001623348">
    <property type="component" value="Unassembled WGS sequence"/>
</dbReference>
<reference evidence="2 3" key="1">
    <citation type="submission" date="2024-06" db="EMBL/GenBank/DDBJ databases">
        <title>The draft genome of Grus japonensis, version 3.</title>
        <authorList>
            <person name="Nabeshima K."/>
            <person name="Suzuki S."/>
            <person name="Onuma M."/>
        </authorList>
    </citation>
    <scope>NUCLEOTIDE SEQUENCE [LARGE SCALE GENOMIC DNA]</scope>
    <source>
        <strain evidence="2 3">451A</strain>
    </source>
</reference>
<sequence length="237" mass="26420">MAAVGPHAVSCYLSACSYNRLVWGNQETIWTLSRGAVTAQPSPRTVALAKPKRDFGKHQCSCRQESTICERPPLVNFGFLSDRLLKLSEPKKYQAAYLQQRPCQSPEWPVSPAALSYKASPRILELARPKVLHPEFLYAREVSKFAQQAIASPRTLELARPKRLHPDYVPLRDAEWPVTKAAKHAVATPKLVELAQPCKRPPGGLAQFNPDAFTVKETAKKATCSARIQDLARPIKR</sequence>
<dbReference type="AlphaFoldDB" id="A0ABC9WU61"/>
<accession>A0ABC9WU61</accession>
<evidence type="ECO:0000313" key="3">
    <source>
        <dbReference type="Proteomes" id="UP001623348"/>
    </source>
</evidence>
<name>A0ABC9WU61_GRUJA</name>
<dbReference type="PANTHER" id="PTHR15901:SF15">
    <property type="entry name" value="TESTICULAR HAPLOID EXPRESSED GENE PROTEIN-LIKE"/>
    <property type="match status" value="1"/>
</dbReference>
<proteinExistence type="predicted"/>
<evidence type="ECO:0000313" key="2">
    <source>
        <dbReference type="EMBL" id="GAB0188806.1"/>
    </source>
</evidence>
<keyword evidence="1" id="KW-0677">Repeat</keyword>
<dbReference type="InterPro" id="IPR006623">
    <property type="entry name" value="THEG"/>
</dbReference>
<dbReference type="SMART" id="SM00705">
    <property type="entry name" value="THEG"/>
    <property type="match status" value="6"/>
</dbReference>
<protein>
    <submittedName>
        <fullName evidence="2">Testicular haploid expressed gene protein-like</fullName>
    </submittedName>
</protein>
<comment type="caution">
    <text evidence="2">The sequence shown here is derived from an EMBL/GenBank/DDBJ whole genome shotgun (WGS) entry which is preliminary data.</text>
</comment>
<evidence type="ECO:0000256" key="1">
    <source>
        <dbReference type="ARBA" id="ARBA00022737"/>
    </source>
</evidence>
<organism evidence="2 3">
    <name type="scientific">Grus japonensis</name>
    <name type="common">Japanese crane</name>
    <name type="synonym">Red-crowned crane</name>
    <dbReference type="NCBI Taxonomy" id="30415"/>
    <lineage>
        <taxon>Eukaryota</taxon>
        <taxon>Metazoa</taxon>
        <taxon>Chordata</taxon>
        <taxon>Craniata</taxon>
        <taxon>Vertebrata</taxon>
        <taxon>Euteleostomi</taxon>
        <taxon>Archelosauria</taxon>
        <taxon>Archosauria</taxon>
        <taxon>Dinosauria</taxon>
        <taxon>Saurischia</taxon>
        <taxon>Theropoda</taxon>
        <taxon>Coelurosauria</taxon>
        <taxon>Aves</taxon>
        <taxon>Neognathae</taxon>
        <taxon>Neoaves</taxon>
        <taxon>Gruiformes</taxon>
        <taxon>Gruidae</taxon>
        <taxon>Grus</taxon>
    </lineage>
</organism>
<dbReference type="EMBL" id="BAAFJT010000004">
    <property type="protein sequence ID" value="GAB0188806.1"/>
    <property type="molecule type" value="Genomic_DNA"/>
</dbReference>
<gene>
    <name evidence="2" type="ORF">GRJ2_001345900</name>
</gene>
<dbReference type="PANTHER" id="PTHR15901">
    <property type="entry name" value="TESTICULAR HAPLOID EXPRESSED GENE PROTEIN"/>
    <property type="match status" value="1"/>
</dbReference>
<keyword evidence="3" id="KW-1185">Reference proteome</keyword>
<dbReference type="Pfam" id="PF14912">
    <property type="entry name" value="THEG"/>
    <property type="match status" value="3"/>
</dbReference>